<evidence type="ECO:0000313" key="1">
    <source>
        <dbReference type="EMBL" id="KAL5107775.1"/>
    </source>
</evidence>
<comment type="caution">
    <text evidence="1">The sequence shown here is derived from an EMBL/GenBank/DDBJ whole genome shotgun (WGS) entry which is preliminary data.</text>
</comment>
<reference evidence="1 2" key="1">
    <citation type="journal article" date="2022" name="Front. Cell. Infect. Microbiol.">
        <title>The Genomes of Two Strains of Taenia crassiceps the Animal Model for the Study of Human Cysticercosis.</title>
        <authorList>
            <person name="Bobes R.J."/>
            <person name="Estrada K."/>
            <person name="Rios-Valencia D.G."/>
            <person name="Calderon-Gallegos A."/>
            <person name="de la Torre P."/>
            <person name="Carrero J.C."/>
            <person name="Sanchez-Flores A."/>
            <person name="Laclette J.P."/>
        </authorList>
    </citation>
    <scope>NUCLEOTIDE SEQUENCE [LARGE SCALE GENOMIC DNA]</scope>
    <source>
        <strain evidence="1">WFUcys</strain>
    </source>
</reference>
<gene>
    <name evidence="1" type="ORF">TcWFU_005578</name>
</gene>
<dbReference type="Proteomes" id="UP001651158">
    <property type="component" value="Unassembled WGS sequence"/>
</dbReference>
<protein>
    <submittedName>
        <fullName evidence="1">Uncharacterized protein</fullName>
    </submittedName>
</protein>
<evidence type="ECO:0000313" key="2">
    <source>
        <dbReference type="Proteomes" id="UP001651158"/>
    </source>
</evidence>
<organism evidence="1 2">
    <name type="scientific">Taenia crassiceps</name>
    <dbReference type="NCBI Taxonomy" id="6207"/>
    <lineage>
        <taxon>Eukaryota</taxon>
        <taxon>Metazoa</taxon>
        <taxon>Spiralia</taxon>
        <taxon>Lophotrochozoa</taxon>
        <taxon>Platyhelminthes</taxon>
        <taxon>Cestoda</taxon>
        <taxon>Eucestoda</taxon>
        <taxon>Cyclophyllidea</taxon>
        <taxon>Taeniidae</taxon>
        <taxon>Taenia</taxon>
    </lineage>
</organism>
<accession>A0ABR4QDX7</accession>
<keyword evidence="2" id="KW-1185">Reference proteome</keyword>
<proteinExistence type="predicted"/>
<dbReference type="EMBL" id="JAKROA010000004">
    <property type="protein sequence ID" value="KAL5107775.1"/>
    <property type="molecule type" value="Genomic_DNA"/>
</dbReference>
<name>A0ABR4QDX7_9CEST</name>
<sequence>MAGFACLLPSSLNPPPAPVPTPSPPNTLILQSGSTTHAHCVRHQWAQLSTNAAKVQLQWTRSGPAVNPQCIHISSAAAHPRNTQATPDTTHPTCTSHITEDTATLPPICVTDDCTATTHLITAPFVVLLCCSISVSVCARGFEDTTLTITCPSKLTSLRVLVSSHDHLHTSS</sequence>